<dbReference type="EMBL" id="CADCVX010000536">
    <property type="protein sequence ID" value="CAA9532411.1"/>
    <property type="molecule type" value="Genomic_DNA"/>
</dbReference>
<accession>A0A6J4TVY2</accession>
<sequence>MQVDIRPAADRAADHLVELADQRGEVGGPGVEPRLAGEGEQLLGEFGSALRRALGVVEVAYRLLVDPPLADQFQIARDDLQQVVEIVREARSQLPDRLHLLRLAERVLRRAAA</sequence>
<protein>
    <submittedName>
        <fullName evidence="1">Uncharacterized protein</fullName>
    </submittedName>
</protein>
<organism evidence="1">
    <name type="scientific">uncultured Sphingomonadaceae bacterium</name>
    <dbReference type="NCBI Taxonomy" id="169976"/>
    <lineage>
        <taxon>Bacteria</taxon>
        <taxon>Pseudomonadati</taxon>
        <taxon>Pseudomonadota</taxon>
        <taxon>Alphaproteobacteria</taxon>
        <taxon>Sphingomonadales</taxon>
        <taxon>Sphingomonadaceae</taxon>
        <taxon>environmental samples</taxon>
    </lineage>
</organism>
<evidence type="ECO:0000313" key="1">
    <source>
        <dbReference type="EMBL" id="CAA9532411.1"/>
    </source>
</evidence>
<gene>
    <name evidence="1" type="ORF">AVDCRST_MAG91-3087</name>
</gene>
<name>A0A6J4TVY2_9SPHN</name>
<reference evidence="1" key="1">
    <citation type="submission" date="2020-02" db="EMBL/GenBank/DDBJ databases">
        <authorList>
            <person name="Meier V. D."/>
        </authorList>
    </citation>
    <scope>NUCLEOTIDE SEQUENCE</scope>
    <source>
        <strain evidence="1">AVDCRST_MAG91</strain>
    </source>
</reference>
<proteinExistence type="predicted"/>
<dbReference type="AlphaFoldDB" id="A0A6J4TVY2"/>